<dbReference type="AlphaFoldDB" id="A0A543G9U1"/>
<evidence type="ECO:0000313" key="3">
    <source>
        <dbReference type="EMBL" id="TQM42841.1"/>
    </source>
</evidence>
<evidence type="ECO:0000256" key="1">
    <source>
        <dbReference type="SAM" id="Coils"/>
    </source>
</evidence>
<dbReference type="Proteomes" id="UP000319818">
    <property type="component" value="Unassembled WGS sequence"/>
</dbReference>
<dbReference type="InterPro" id="IPR058593">
    <property type="entry name" value="ARB_07466-like_C"/>
</dbReference>
<organism evidence="3 4">
    <name type="scientific">Pseudonocardia cypriaca</name>
    <dbReference type="NCBI Taxonomy" id="882449"/>
    <lineage>
        <taxon>Bacteria</taxon>
        <taxon>Bacillati</taxon>
        <taxon>Actinomycetota</taxon>
        <taxon>Actinomycetes</taxon>
        <taxon>Pseudonocardiales</taxon>
        <taxon>Pseudonocardiaceae</taxon>
        <taxon>Pseudonocardia</taxon>
    </lineage>
</organism>
<comment type="caution">
    <text evidence="3">The sequence shown here is derived from an EMBL/GenBank/DDBJ whole genome shotgun (WGS) entry which is preliminary data.</text>
</comment>
<keyword evidence="4" id="KW-1185">Reference proteome</keyword>
<dbReference type="InterPro" id="IPR009045">
    <property type="entry name" value="Zn_M74/Hedgehog-like"/>
</dbReference>
<dbReference type="OrthoDB" id="2989771at2"/>
<feature type="coiled-coil region" evidence="1">
    <location>
        <begin position="33"/>
        <end position="68"/>
    </location>
</feature>
<gene>
    <name evidence="3" type="ORF">FB388_0177</name>
</gene>
<name>A0A543G9U1_9PSEU</name>
<dbReference type="SUPFAM" id="SSF55166">
    <property type="entry name" value="Hedgehog/DD-peptidase"/>
    <property type="match status" value="1"/>
</dbReference>
<protein>
    <recommendedName>
        <fullName evidence="2">ARB-07466-like C-terminal domain-containing protein</fullName>
    </recommendedName>
</protein>
<feature type="domain" description="ARB-07466-like C-terminal" evidence="2">
    <location>
        <begin position="84"/>
        <end position="178"/>
    </location>
</feature>
<dbReference type="EMBL" id="VFPH01000001">
    <property type="protein sequence ID" value="TQM42841.1"/>
    <property type="molecule type" value="Genomic_DNA"/>
</dbReference>
<dbReference type="Pfam" id="PF26571">
    <property type="entry name" value="VldE"/>
    <property type="match status" value="1"/>
</dbReference>
<reference evidence="3 4" key="1">
    <citation type="submission" date="2019-06" db="EMBL/GenBank/DDBJ databases">
        <title>Sequencing the genomes of 1000 actinobacteria strains.</title>
        <authorList>
            <person name="Klenk H.-P."/>
        </authorList>
    </citation>
    <scope>NUCLEOTIDE SEQUENCE [LARGE SCALE GENOMIC DNA]</scope>
    <source>
        <strain evidence="3 4">DSM 45511</strain>
    </source>
</reference>
<sequence length="197" mass="20312">MPVVQASPEDDPVTEVFETAVQPIDPEPEIADAAGLVKAAQLAEQEIARAAEQAAAEAKAAAERAAAEAVRGPVDCGISLGGLGAVKSNVRTAAQQLGCTFGEPAMHGVAGRAGTSDHPGGLAVDFMVDRATGDRLAACALENMGPLGVKYVIWRQRINFGDGWKPMEDRGGATANHFDHVHISFQRGAGGGTLRGC</sequence>
<evidence type="ECO:0000259" key="2">
    <source>
        <dbReference type="Pfam" id="PF26571"/>
    </source>
</evidence>
<evidence type="ECO:0000313" key="4">
    <source>
        <dbReference type="Proteomes" id="UP000319818"/>
    </source>
</evidence>
<dbReference type="RefSeq" id="WP_142095637.1">
    <property type="nucleotide sequence ID" value="NZ_VFPH01000001.1"/>
</dbReference>
<accession>A0A543G9U1</accession>
<keyword evidence="1" id="KW-0175">Coiled coil</keyword>
<proteinExistence type="predicted"/>